<protein>
    <submittedName>
        <fullName evidence="4">Uncharacterized protein YjcR</fullName>
    </submittedName>
</protein>
<proteinExistence type="predicted"/>
<evidence type="ECO:0000259" key="2">
    <source>
        <dbReference type="Pfam" id="PF06056"/>
    </source>
</evidence>
<dbReference type="EMBL" id="FNAP01000026">
    <property type="protein sequence ID" value="SDF04528.1"/>
    <property type="molecule type" value="Genomic_DNA"/>
</dbReference>
<gene>
    <name evidence="4" type="ORF">SAMN05421720_1266</name>
</gene>
<keyword evidence="1" id="KW-1188">Viral release from host cell</keyword>
<evidence type="ECO:0000256" key="1">
    <source>
        <dbReference type="ARBA" id="ARBA00022612"/>
    </source>
</evidence>
<dbReference type="InterPro" id="IPR010332">
    <property type="entry name" value="ATPase_terminase-su_N"/>
</dbReference>
<accession>A0A1G7HVZ6</accession>
<name>A0A1G7HVZ6_9PROT</name>
<dbReference type="Pfam" id="PF03237">
    <property type="entry name" value="Terminase_6N"/>
    <property type="match status" value="1"/>
</dbReference>
<dbReference type="Pfam" id="PF06056">
    <property type="entry name" value="Terminase_5"/>
    <property type="match status" value="1"/>
</dbReference>
<evidence type="ECO:0000313" key="4">
    <source>
        <dbReference type="EMBL" id="SDF04528.1"/>
    </source>
</evidence>
<reference evidence="4 5" key="1">
    <citation type="submission" date="2016-10" db="EMBL/GenBank/DDBJ databases">
        <authorList>
            <person name="de Groot N.N."/>
        </authorList>
    </citation>
    <scope>NUCLEOTIDE SEQUENCE [LARGE SCALE GENOMIC DNA]</scope>
    <source>
        <strain evidence="4 5">ATCC 700224</strain>
    </source>
</reference>
<dbReference type="InterPro" id="IPR035421">
    <property type="entry name" value="Terminase_6C"/>
</dbReference>
<evidence type="ECO:0000259" key="3">
    <source>
        <dbReference type="Pfam" id="PF17289"/>
    </source>
</evidence>
<sequence>MGAMTSDTGTARTDARALYWQGYSVADIARRLGIAYGTVDSWKRRDTWDEAPRAARIEDAAERRLAVLIAKPDKTERELDEMERLGRLIERTARVQRYETTGRESDLNPAIQNRAEGRRKAKVAKNTLTEDQVAALRADFHAHLFAYQRTWWDAKDQHKRRNILKSRQIGATWYFAREAVLDALETGDNQIFLSASKAQAHVFKSYIVAWIKDVTGVELQGSPIKLGNGAELYFLGTNTKTAQSYHGHVYLDEYAWIGKLAEFKKVASGMATHKKWRLTYFSTPSTIGHDAASFWDGREFNRDRPREDQAAFTLAHEVLKDGHVGPDGVWRHMVTIEDAAAQGCDLFDIADLRKSYNERDFANLFLCQWVDDAASFFTFAELQKCSIDAWDAWPDIPDGPNRHSIGPVWIGYDPSRSRDDASVAVIAPPKTEGGAYRVVERLTFSGVDFHAQAQAIRELTTRYRVERIAVDVSGLGQGVYEMVRDFWPAVVAITYSVEVKARMVLKAKHLISRRRVEWDAGQTDIPLAFLAIRQTMTATGRQMTFQASRSDTTGHADVAWAIMHALDRVEFSGLDDTDDGHSSGRRGFVEIF</sequence>
<dbReference type="AlphaFoldDB" id="A0A1G7HVZ6"/>
<dbReference type="Pfam" id="PF17289">
    <property type="entry name" value="Terminase_6C"/>
    <property type="match status" value="1"/>
</dbReference>
<feature type="domain" description="Terminase large subunit gp17-like C-terminal" evidence="3">
    <location>
        <begin position="410"/>
        <end position="566"/>
    </location>
</feature>
<dbReference type="OrthoDB" id="9809317at2"/>
<dbReference type="Gene3D" id="3.30.420.240">
    <property type="match status" value="1"/>
</dbReference>
<organism evidence="4 5">
    <name type="scientific">Rhodospira trueperi</name>
    <dbReference type="NCBI Taxonomy" id="69960"/>
    <lineage>
        <taxon>Bacteria</taxon>
        <taxon>Pseudomonadati</taxon>
        <taxon>Pseudomonadota</taxon>
        <taxon>Alphaproteobacteria</taxon>
        <taxon>Rhodospirillales</taxon>
        <taxon>Rhodospirillaceae</taxon>
        <taxon>Rhodospira</taxon>
    </lineage>
</organism>
<dbReference type="InterPro" id="IPR027417">
    <property type="entry name" value="P-loop_NTPase"/>
</dbReference>
<evidence type="ECO:0000313" key="5">
    <source>
        <dbReference type="Proteomes" id="UP000199412"/>
    </source>
</evidence>
<dbReference type="Gene3D" id="3.40.50.300">
    <property type="entry name" value="P-loop containing nucleotide triphosphate hydrolases"/>
    <property type="match status" value="1"/>
</dbReference>
<keyword evidence="5" id="KW-1185">Reference proteome</keyword>
<dbReference type="Proteomes" id="UP000199412">
    <property type="component" value="Unassembled WGS sequence"/>
</dbReference>
<dbReference type="STRING" id="69960.SAMN05421720_1266"/>
<feature type="domain" description="Terminase ATPase subunit N-terminal" evidence="2">
    <location>
        <begin position="12"/>
        <end position="66"/>
    </location>
</feature>